<dbReference type="GO" id="GO:0005524">
    <property type="term" value="F:ATP binding"/>
    <property type="evidence" value="ECO:0007669"/>
    <property type="project" value="UniProtKB-KW"/>
</dbReference>
<evidence type="ECO:0000256" key="6">
    <source>
        <dbReference type="ARBA" id="ARBA00022741"/>
    </source>
</evidence>
<comment type="subcellular location">
    <subcellularLocation>
        <location evidence="1">Nucleus</location>
    </subcellularLocation>
</comment>
<keyword evidence="14" id="KW-0539">Nucleus</keyword>
<keyword evidence="8" id="KW-0378">Hydrolase</keyword>
<dbReference type="InterPro" id="IPR049730">
    <property type="entry name" value="SNF2/RAD54-like_C"/>
</dbReference>
<feature type="compositionally biased region" description="Basic residues" evidence="18">
    <location>
        <begin position="152"/>
        <end position="162"/>
    </location>
</feature>
<dbReference type="PROSITE" id="PS51194">
    <property type="entry name" value="HELICASE_CTER"/>
    <property type="match status" value="1"/>
</dbReference>
<accession>A0AAN0JN21</accession>
<evidence type="ECO:0000256" key="16">
    <source>
        <dbReference type="ARBA" id="ARBA00053349"/>
    </source>
</evidence>
<evidence type="ECO:0000256" key="14">
    <source>
        <dbReference type="ARBA" id="ARBA00023242"/>
    </source>
</evidence>
<comment type="similarity">
    <text evidence="2">Belongs to the SNF2/RAD54 helicase family.</text>
</comment>
<keyword evidence="4" id="KW-0597">Phosphoprotein</keyword>
<feature type="domain" description="Helicase C-terminal" evidence="20">
    <location>
        <begin position="625"/>
        <end position="791"/>
    </location>
</feature>
<evidence type="ECO:0000259" key="20">
    <source>
        <dbReference type="PROSITE" id="PS51194"/>
    </source>
</evidence>
<feature type="compositionally biased region" description="Basic and acidic residues" evidence="18">
    <location>
        <begin position="1"/>
        <end position="11"/>
    </location>
</feature>
<keyword evidence="15" id="KW-0131">Cell cycle</keyword>
<evidence type="ECO:0000259" key="19">
    <source>
        <dbReference type="PROSITE" id="PS51192"/>
    </source>
</evidence>
<dbReference type="SUPFAM" id="SSF52540">
    <property type="entry name" value="P-loop containing nucleoside triphosphate hydrolases"/>
    <property type="match status" value="2"/>
</dbReference>
<evidence type="ECO:0000256" key="3">
    <source>
        <dbReference type="ARBA" id="ARBA00022473"/>
    </source>
</evidence>
<dbReference type="GO" id="GO:0031508">
    <property type="term" value="P:pericentric heterochromatin formation"/>
    <property type="evidence" value="ECO:0007669"/>
    <property type="project" value="TreeGrafter"/>
</dbReference>
<dbReference type="GeneID" id="100641348"/>
<dbReference type="Gene3D" id="3.40.50.10810">
    <property type="entry name" value="Tandem AAA-ATPase domain"/>
    <property type="match status" value="1"/>
</dbReference>
<dbReference type="GO" id="GO:0005634">
    <property type="term" value="C:nucleus"/>
    <property type="evidence" value="ECO:0007669"/>
    <property type="project" value="UniProtKB-SubCell"/>
</dbReference>
<organism evidence="21 22">
    <name type="scientific">Amphimedon queenslandica</name>
    <name type="common">Sponge</name>
    <dbReference type="NCBI Taxonomy" id="400682"/>
    <lineage>
        <taxon>Eukaryota</taxon>
        <taxon>Metazoa</taxon>
        <taxon>Porifera</taxon>
        <taxon>Demospongiae</taxon>
        <taxon>Heteroscleromorpha</taxon>
        <taxon>Haplosclerida</taxon>
        <taxon>Niphatidae</taxon>
        <taxon>Amphimedon</taxon>
    </lineage>
</organism>
<keyword evidence="12" id="KW-0175">Coiled coil</keyword>
<dbReference type="GO" id="GO:0044027">
    <property type="term" value="P:negative regulation of gene expression via chromosomal CpG island methylation"/>
    <property type="evidence" value="ECO:0007669"/>
    <property type="project" value="TreeGrafter"/>
</dbReference>
<keyword evidence="10" id="KW-0067">ATP-binding</keyword>
<keyword evidence="13" id="KW-0804">Transcription</keyword>
<dbReference type="EnsemblMetazoa" id="XM_020002657.1">
    <property type="protein sequence ID" value="XP_019858216.1"/>
    <property type="gene ID" value="LOC100641348"/>
</dbReference>
<dbReference type="Gene3D" id="3.40.50.300">
    <property type="entry name" value="P-loop containing nucleotide triphosphate hydrolases"/>
    <property type="match status" value="1"/>
</dbReference>
<evidence type="ECO:0000313" key="21">
    <source>
        <dbReference type="EnsemblMetazoa" id="XP_019858216.1"/>
    </source>
</evidence>
<keyword evidence="11" id="KW-0805">Transcription regulation</keyword>
<dbReference type="Proteomes" id="UP000007879">
    <property type="component" value="Unassembled WGS sequence"/>
</dbReference>
<dbReference type="InterPro" id="IPR027417">
    <property type="entry name" value="P-loop_NTPase"/>
</dbReference>
<reference evidence="21" key="2">
    <citation type="submission" date="2024-06" db="UniProtKB">
        <authorList>
            <consortium name="EnsemblMetazoa"/>
        </authorList>
    </citation>
    <scope>IDENTIFICATION</scope>
</reference>
<evidence type="ECO:0000256" key="8">
    <source>
        <dbReference type="ARBA" id="ARBA00022801"/>
    </source>
</evidence>
<evidence type="ECO:0000256" key="10">
    <source>
        <dbReference type="ARBA" id="ARBA00022840"/>
    </source>
</evidence>
<dbReference type="GO" id="GO:0016787">
    <property type="term" value="F:hydrolase activity"/>
    <property type="evidence" value="ECO:0007669"/>
    <property type="project" value="UniProtKB-KW"/>
</dbReference>
<dbReference type="InterPro" id="IPR014001">
    <property type="entry name" value="Helicase_ATP-bd"/>
</dbReference>
<dbReference type="GO" id="GO:0003682">
    <property type="term" value="F:chromatin binding"/>
    <property type="evidence" value="ECO:0007669"/>
    <property type="project" value="TreeGrafter"/>
</dbReference>
<dbReference type="GO" id="GO:0005721">
    <property type="term" value="C:pericentric heterochromatin"/>
    <property type="evidence" value="ECO:0007669"/>
    <property type="project" value="TreeGrafter"/>
</dbReference>
<dbReference type="SMART" id="SM00490">
    <property type="entry name" value="HELICc"/>
    <property type="match status" value="1"/>
</dbReference>
<dbReference type="AlphaFoldDB" id="A0AAN0JN21"/>
<sequence length="859" mass="97683">MSFLDNEERMMEVPTGSIPSSPRSSPIGLYNLPPTCHIYSIDQCSITHTGYQRHSTVTDAMIREEESLKADNARESEDEKRKVDELSCMKVSKRFERLQHLLNKSNIYSKILLSKMEAQIEENKKEKERKRKSEAASTEHKTKREKEDNVKTKARRSTRKRKVNDETDYQLSDYMDESGRLKKRQKVDVKPNDFATSSSQEEGTCRYIEGQLVPSLQPKLVTGGILRPYQLEGVEWLNVLYENGVNGILADEMGLGKTIQCIAFIAHLIEMGVLGPFIVVAPLSTISNWVSEFKKFAPTVSVFLYHGSISDRLALRKKIFKSKHKDGILPVVVTSYEIVLKDSSYLANKSWKFLIVDEGHRIKNLNCKLIRTLKTYDAANRLLLTGTPLQNNLTELWSLLNFLLPDLFDDLNSFQSWFDFSSVVDDNTIESNESIINREKEEKVLSTLHQILTPFLLRRLKTDVELGIPPKREVLVYAPLTSLQEKYYTLILNKTIDKLIKNGEKSDYLTDDVVLHDNSERSSKKKAKERLSLLSDDQIEAHFEALLAGQDQDITDIDSSNKENENWYSISSEEHKSVFNVKMTCMWVMLRKCCNHPYLVEFPLTDDGQPKIDGDLITASGKLLMLHKMLPHLVKQQHKVLIFSQMTQLLDILSDYLELSSLGYSRLDGTMSYFDRELEMARFRDDPDCNVFLLSTRAGGLGINLTSADTVIIFDSDWNPQVDLQAQDRCHRIGQTKPVMVYRFVTANTIDQKIVERAAGKRRLEKMIIHKGKFKGGKDGQSSAFTVEELVELLESVDHDKVVSSNDIISDTALAALLDRSMLTGSSGKSGTATVGPDHDSIFKVIIEDKDDKDMSLSK</sequence>
<evidence type="ECO:0000256" key="15">
    <source>
        <dbReference type="ARBA" id="ARBA00023306"/>
    </source>
</evidence>
<evidence type="ECO:0000256" key="17">
    <source>
        <dbReference type="ARBA" id="ARBA00081399"/>
    </source>
</evidence>
<dbReference type="KEGG" id="aqu:100641348"/>
<feature type="region of interest" description="Disordered" evidence="18">
    <location>
        <begin position="1"/>
        <end position="25"/>
    </location>
</feature>
<keyword evidence="22" id="KW-1185">Reference proteome</keyword>
<keyword evidence="7" id="KW-0498">Mitosis</keyword>
<dbReference type="PANTHER" id="PTHR47161:SF1">
    <property type="entry name" value="LYMPHOID-SPECIFIC HELICASE"/>
    <property type="match status" value="1"/>
</dbReference>
<keyword evidence="9" id="KW-0347">Helicase</keyword>
<evidence type="ECO:0000256" key="2">
    <source>
        <dbReference type="ARBA" id="ARBA00007025"/>
    </source>
</evidence>
<protein>
    <recommendedName>
        <fullName evidence="17">Proliferation-associated SNF2-like protein</fullName>
    </recommendedName>
</protein>
<evidence type="ECO:0000256" key="4">
    <source>
        <dbReference type="ARBA" id="ARBA00022553"/>
    </source>
</evidence>
<dbReference type="RefSeq" id="XP_019858216.1">
    <property type="nucleotide sequence ID" value="XM_020002657.1"/>
</dbReference>
<evidence type="ECO:0000256" key="7">
    <source>
        <dbReference type="ARBA" id="ARBA00022776"/>
    </source>
</evidence>
<reference evidence="22" key="1">
    <citation type="journal article" date="2010" name="Nature">
        <title>The Amphimedon queenslandica genome and the evolution of animal complexity.</title>
        <authorList>
            <person name="Srivastava M."/>
            <person name="Simakov O."/>
            <person name="Chapman J."/>
            <person name="Fahey B."/>
            <person name="Gauthier M.E."/>
            <person name="Mitros T."/>
            <person name="Richards G.S."/>
            <person name="Conaco C."/>
            <person name="Dacre M."/>
            <person name="Hellsten U."/>
            <person name="Larroux C."/>
            <person name="Putnam N.H."/>
            <person name="Stanke M."/>
            <person name="Adamska M."/>
            <person name="Darling A."/>
            <person name="Degnan S.M."/>
            <person name="Oakley T.H."/>
            <person name="Plachetzki D.C."/>
            <person name="Zhai Y."/>
            <person name="Adamski M."/>
            <person name="Calcino A."/>
            <person name="Cummins S.F."/>
            <person name="Goodstein D.M."/>
            <person name="Harris C."/>
            <person name="Jackson D.J."/>
            <person name="Leys S.P."/>
            <person name="Shu S."/>
            <person name="Woodcroft B.J."/>
            <person name="Vervoort M."/>
            <person name="Kosik K.S."/>
            <person name="Manning G."/>
            <person name="Degnan B.M."/>
            <person name="Rokhsar D.S."/>
        </authorList>
    </citation>
    <scope>NUCLEOTIDE SEQUENCE [LARGE SCALE GENOMIC DNA]</scope>
</reference>
<dbReference type="Pfam" id="PF00271">
    <property type="entry name" value="Helicase_C"/>
    <property type="match status" value="1"/>
</dbReference>
<evidence type="ECO:0000256" key="9">
    <source>
        <dbReference type="ARBA" id="ARBA00022806"/>
    </source>
</evidence>
<evidence type="ECO:0000256" key="1">
    <source>
        <dbReference type="ARBA" id="ARBA00004123"/>
    </source>
</evidence>
<dbReference type="FunFam" id="3.40.50.300:FF:000577">
    <property type="entry name" value="lymphoid-specific helicase isoform X1"/>
    <property type="match status" value="1"/>
</dbReference>
<dbReference type="GO" id="GO:0006346">
    <property type="term" value="P:DNA methylation-dependent constitutive heterochromatin formation"/>
    <property type="evidence" value="ECO:0007669"/>
    <property type="project" value="TreeGrafter"/>
</dbReference>
<feature type="domain" description="Helicase ATP-binding" evidence="19">
    <location>
        <begin position="238"/>
        <end position="406"/>
    </location>
</feature>
<feature type="region of interest" description="Disordered" evidence="18">
    <location>
        <begin position="122"/>
        <end position="167"/>
    </location>
</feature>
<keyword evidence="6" id="KW-0547">Nucleotide-binding</keyword>
<evidence type="ECO:0000313" key="22">
    <source>
        <dbReference type="Proteomes" id="UP000007879"/>
    </source>
</evidence>
<evidence type="ECO:0000256" key="12">
    <source>
        <dbReference type="ARBA" id="ARBA00023054"/>
    </source>
</evidence>
<dbReference type="Pfam" id="PF00176">
    <property type="entry name" value="SNF2-rel_dom"/>
    <property type="match status" value="1"/>
</dbReference>
<dbReference type="InterPro" id="IPR000330">
    <property type="entry name" value="SNF2_N"/>
</dbReference>
<dbReference type="GO" id="GO:0004386">
    <property type="term" value="F:helicase activity"/>
    <property type="evidence" value="ECO:0007669"/>
    <property type="project" value="UniProtKB-KW"/>
</dbReference>
<evidence type="ECO:0000256" key="18">
    <source>
        <dbReference type="SAM" id="MobiDB-lite"/>
    </source>
</evidence>
<dbReference type="InterPro" id="IPR001650">
    <property type="entry name" value="Helicase_C-like"/>
</dbReference>
<proteinExistence type="inferred from homology"/>
<evidence type="ECO:0000256" key="11">
    <source>
        <dbReference type="ARBA" id="ARBA00023015"/>
    </source>
</evidence>
<keyword evidence="5" id="KW-0132">Cell division</keyword>
<feature type="compositionally biased region" description="Basic and acidic residues" evidence="18">
    <location>
        <begin position="122"/>
        <end position="151"/>
    </location>
</feature>
<evidence type="ECO:0000256" key="13">
    <source>
        <dbReference type="ARBA" id="ARBA00023163"/>
    </source>
</evidence>
<dbReference type="SMART" id="SM00487">
    <property type="entry name" value="DEXDc"/>
    <property type="match status" value="1"/>
</dbReference>
<dbReference type="CDD" id="cd18793">
    <property type="entry name" value="SF2_C_SNF"/>
    <property type="match status" value="1"/>
</dbReference>
<dbReference type="PANTHER" id="PTHR47161">
    <property type="entry name" value="LYMPHOID-SPECIFIC HELICASE"/>
    <property type="match status" value="1"/>
</dbReference>
<dbReference type="PROSITE" id="PS51192">
    <property type="entry name" value="HELICASE_ATP_BIND_1"/>
    <property type="match status" value="1"/>
</dbReference>
<dbReference type="FunFam" id="3.40.50.10810:FF:000015">
    <property type="entry name" value="lymphoid-specific helicase isoform X1"/>
    <property type="match status" value="1"/>
</dbReference>
<comment type="function">
    <text evidence="16">Plays an essential role in normal development and survival. Involved in regulation of the expansion or survival of lymphoid cells. Required for de novo or maintenance DNA methylation. May control silencing of the imprinted CDKN1C gene through DNA methylation. May play a role in formation and organization of heterochromatin, implying a functional role in the regulation of transcription and mitosis.</text>
</comment>
<evidence type="ECO:0000256" key="5">
    <source>
        <dbReference type="ARBA" id="ARBA00022618"/>
    </source>
</evidence>
<keyword evidence="3" id="KW-0217">Developmental protein</keyword>
<dbReference type="InterPro" id="IPR038718">
    <property type="entry name" value="SNF2-like_sf"/>
</dbReference>
<dbReference type="GO" id="GO:0051301">
    <property type="term" value="P:cell division"/>
    <property type="evidence" value="ECO:0007669"/>
    <property type="project" value="UniProtKB-KW"/>
</dbReference>
<name>A0AAN0JN21_AMPQE</name>